<dbReference type="InterPro" id="IPR053151">
    <property type="entry name" value="RNase_H-like"/>
</dbReference>
<dbReference type="InterPro" id="IPR002156">
    <property type="entry name" value="RNaseH_domain"/>
</dbReference>
<dbReference type="PANTHER" id="PTHR47723:SF19">
    <property type="entry name" value="POLYNUCLEOTIDYL TRANSFERASE, RIBONUCLEASE H-LIKE SUPERFAMILY PROTEIN"/>
    <property type="match status" value="1"/>
</dbReference>
<dbReference type="Pfam" id="PF13966">
    <property type="entry name" value="zf-RVT"/>
    <property type="match status" value="1"/>
</dbReference>
<dbReference type="SUPFAM" id="SSF53098">
    <property type="entry name" value="Ribonuclease H-like"/>
    <property type="match status" value="1"/>
</dbReference>
<dbReference type="PROSITE" id="PS50879">
    <property type="entry name" value="RNASE_H_1"/>
    <property type="match status" value="1"/>
</dbReference>
<keyword evidence="3" id="KW-1185">Reference proteome</keyword>
<proteinExistence type="predicted"/>
<dbReference type="Proteomes" id="UP001497516">
    <property type="component" value="Chromosome 6"/>
</dbReference>
<organism evidence="2 3">
    <name type="scientific">Linum trigynum</name>
    <dbReference type="NCBI Taxonomy" id="586398"/>
    <lineage>
        <taxon>Eukaryota</taxon>
        <taxon>Viridiplantae</taxon>
        <taxon>Streptophyta</taxon>
        <taxon>Embryophyta</taxon>
        <taxon>Tracheophyta</taxon>
        <taxon>Spermatophyta</taxon>
        <taxon>Magnoliopsida</taxon>
        <taxon>eudicotyledons</taxon>
        <taxon>Gunneridae</taxon>
        <taxon>Pentapetalae</taxon>
        <taxon>rosids</taxon>
        <taxon>fabids</taxon>
        <taxon>Malpighiales</taxon>
        <taxon>Linaceae</taxon>
        <taxon>Linum</taxon>
    </lineage>
</organism>
<reference evidence="2 3" key="1">
    <citation type="submission" date="2024-04" db="EMBL/GenBank/DDBJ databases">
        <authorList>
            <person name="Fracassetti M."/>
        </authorList>
    </citation>
    <scope>NUCLEOTIDE SEQUENCE [LARGE SCALE GENOMIC DNA]</scope>
</reference>
<protein>
    <recommendedName>
        <fullName evidence="1">RNase H type-1 domain-containing protein</fullName>
    </recommendedName>
</protein>
<dbReference type="Gene3D" id="3.30.420.10">
    <property type="entry name" value="Ribonuclease H-like superfamily/Ribonuclease H"/>
    <property type="match status" value="1"/>
</dbReference>
<gene>
    <name evidence="2" type="ORF">LTRI10_LOCUS37374</name>
</gene>
<accession>A0AAV2FGA8</accession>
<sequence length="610" mass="68849">MAPWKAKRLSFAGRLTLAKSVAASLPVYNMQTELLPSSVCKSIDKLSRDFIWGDDENKAKMHLVSWDVMTRPKPLGGVGIRPTRQANLALLAKNGWRLLKDKECLWTQIMRAKYGRQRQGLEVIRPSQGSSFTWASIAKTASLIKQGCAWNIKNGKRTNFWLDIWVSQVPLRDLAIDGIPMDLEGKKVAEMVRDDGTWKTELFEHLLPSEITQKILSTMVDTLSQEDDDIFWAAAADGKFSTKSAYNLLTQHSQHLSAHDEKTWKTIWRLPTPERVRSFMWLASSNKLATNVMRHFRRVADFPCCMRCPGVPETVLHILRDCPPALFFWARHVPSEMQQRFFSSNQQDWFRDNLMCSTSTTSGMEWPAFFSTASWLLWKNRTTAAFKGIGAALTTHSLEHSIIARAKLWHDSWVSPSPLQNTRSQAVERTLANIGWTPPVEGWTTLNVDGASNGNPGPAGAGGLLRDHTGRWIKGFVSNVGSASATLAELWAINHGIDLAWKEGFRTLKIESDSKMAIQLIENRHDPVHPYATILSTIRRKISNDWLVRIVHTYREGNRAADWLSKHSLVFPYGTHELVDPPVGLVSILRDDMMGTTQERRIVVPSSSSL</sequence>
<dbReference type="GO" id="GO:0004523">
    <property type="term" value="F:RNA-DNA hybrid ribonuclease activity"/>
    <property type="evidence" value="ECO:0007669"/>
    <property type="project" value="InterPro"/>
</dbReference>
<dbReference type="InterPro" id="IPR012337">
    <property type="entry name" value="RNaseH-like_sf"/>
</dbReference>
<feature type="domain" description="RNase H type-1" evidence="1">
    <location>
        <begin position="440"/>
        <end position="570"/>
    </location>
</feature>
<dbReference type="InterPro" id="IPR026960">
    <property type="entry name" value="RVT-Znf"/>
</dbReference>
<evidence type="ECO:0000259" key="1">
    <source>
        <dbReference type="PROSITE" id="PS50879"/>
    </source>
</evidence>
<dbReference type="EMBL" id="OZ034819">
    <property type="protein sequence ID" value="CAL1397044.1"/>
    <property type="molecule type" value="Genomic_DNA"/>
</dbReference>
<evidence type="ECO:0000313" key="2">
    <source>
        <dbReference type="EMBL" id="CAL1397044.1"/>
    </source>
</evidence>
<dbReference type="Pfam" id="PF13456">
    <property type="entry name" value="RVT_3"/>
    <property type="match status" value="1"/>
</dbReference>
<dbReference type="GO" id="GO:0003676">
    <property type="term" value="F:nucleic acid binding"/>
    <property type="evidence" value="ECO:0007669"/>
    <property type="project" value="InterPro"/>
</dbReference>
<dbReference type="CDD" id="cd06222">
    <property type="entry name" value="RNase_H_like"/>
    <property type="match status" value="1"/>
</dbReference>
<name>A0AAV2FGA8_9ROSI</name>
<dbReference type="AlphaFoldDB" id="A0AAV2FGA8"/>
<evidence type="ECO:0000313" key="3">
    <source>
        <dbReference type="Proteomes" id="UP001497516"/>
    </source>
</evidence>
<dbReference type="InterPro" id="IPR044730">
    <property type="entry name" value="RNase_H-like_dom_plant"/>
</dbReference>
<dbReference type="InterPro" id="IPR036397">
    <property type="entry name" value="RNaseH_sf"/>
</dbReference>
<dbReference type="PANTHER" id="PTHR47723">
    <property type="entry name" value="OS05G0353850 PROTEIN"/>
    <property type="match status" value="1"/>
</dbReference>